<feature type="domain" description="ABC transporter" evidence="8">
    <location>
        <begin position="350"/>
        <end position="600"/>
    </location>
</feature>
<evidence type="ECO:0000256" key="4">
    <source>
        <dbReference type="ARBA" id="ARBA00022840"/>
    </source>
</evidence>
<dbReference type="Gene3D" id="3.40.50.300">
    <property type="entry name" value="P-loop containing nucleotide triphosphate hydrolases"/>
    <property type="match status" value="1"/>
</dbReference>
<evidence type="ECO:0000259" key="8">
    <source>
        <dbReference type="PROSITE" id="PS50893"/>
    </source>
</evidence>
<dbReference type="InterPro" id="IPR036640">
    <property type="entry name" value="ABC1_TM_sf"/>
</dbReference>
<dbReference type="SMART" id="SM00382">
    <property type="entry name" value="AAA"/>
    <property type="match status" value="1"/>
</dbReference>
<comment type="subcellular location">
    <subcellularLocation>
        <location evidence="1">Cell membrane</location>
        <topology evidence="1">Multi-pass membrane protein</topology>
    </subcellularLocation>
</comment>
<dbReference type="InterPro" id="IPR027417">
    <property type="entry name" value="P-loop_NTPase"/>
</dbReference>
<dbReference type="InterPro" id="IPR017871">
    <property type="entry name" value="ABC_transporter-like_CS"/>
</dbReference>
<organism evidence="10 11">
    <name type="scientific">Nonomuraea helvata</name>
    <dbReference type="NCBI Taxonomy" id="37484"/>
    <lineage>
        <taxon>Bacteria</taxon>
        <taxon>Bacillati</taxon>
        <taxon>Actinomycetota</taxon>
        <taxon>Actinomycetes</taxon>
        <taxon>Streptosporangiales</taxon>
        <taxon>Streptosporangiaceae</taxon>
        <taxon>Nonomuraea</taxon>
    </lineage>
</organism>
<keyword evidence="11" id="KW-1185">Reference proteome</keyword>
<evidence type="ECO:0000256" key="2">
    <source>
        <dbReference type="ARBA" id="ARBA00022692"/>
    </source>
</evidence>
<feature type="transmembrane region" description="Helical" evidence="7">
    <location>
        <begin position="31"/>
        <end position="56"/>
    </location>
</feature>
<dbReference type="Gene3D" id="1.20.1560.10">
    <property type="entry name" value="ABC transporter type 1, transmembrane domain"/>
    <property type="match status" value="1"/>
</dbReference>
<keyword evidence="4 10" id="KW-0067">ATP-binding</keyword>
<dbReference type="GO" id="GO:0005524">
    <property type="term" value="F:ATP binding"/>
    <property type="evidence" value="ECO:0007669"/>
    <property type="project" value="UniProtKB-KW"/>
</dbReference>
<dbReference type="PROSITE" id="PS50929">
    <property type="entry name" value="ABC_TM1F"/>
    <property type="match status" value="1"/>
</dbReference>
<protein>
    <submittedName>
        <fullName evidence="10">ABC transporter ATP-binding protein</fullName>
    </submittedName>
</protein>
<dbReference type="SUPFAM" id="SSF52540">
    <property type="entry name" value="P-loop containing nucleoside triphosphate hydrolases"/>
    <property type="match status" value="1"/>
</dbReference>
<gene>
    <name evidence="10" type="ORF">ACFFSA_51865</name>
</gene>
<evidence type="ECO:0000313" key="11">
    <source>
        <dbReference type="Proteomes" id="UP001589532"/>
    </source>
</evidence>
<dbReference type="PROSITE" id="PS00211">
    <property type="entry name" value="ABC_TRANSPORTER_1"/>
    <property type="match status" value="1"/>
</dbReference>
<evidence type="ECO:0000256" key="7">
    <source>
        <dbReference type="SAM" id="Phobius"/>
    </source>
</evidence>
<feature type="domain" description="ABC transmembrane type-1" evidence="9">
    <location>
        <begin position="32"/>
        <end position="316"/>
    </location>
</feature>
<dbReference type="PANTHER" id="PTHR43394">
    <property type="entry name" value="ATP-DEPENDENT PERMEASE MDL1, MITOCHONDRIAL"/>
    <property type="match status" value="1"/>
</dbReference>
<dbReference type="InterPro" id="IPR011527">
    <property type="entry name" value="ABC1_TM_dom"/>
</dbReference>
<evidence type="ECO:0000256" key="5">
    <source>
        <dbReference type="ARBA" id="ARBA00022989"/>
    </source>
</evidence>
<dbReference type="InterPro" id="IPR003439">
    <property type="entry name" value="ABC_transporter-like_ATP-bd"/>
</dbReference>
<feature type="transmembrane region" description="Helical" evidence="7">
    <location>
        <begin position="157"/>
        <end position="185"/>
    </location>
</feature>
<accession>A0ABV5SIV3</accession>
<reference evidence="10 11" key="1">
    <citation type="submission" date="2024-09" db="EMBL/GenBank/DDBJ databases">
        <authorList>
            <person name="Sun Q."/>
            <person name="Mori K."/>
        </authorList>
    </citation>
    <scope>NUCLEOTIDE SEQUENCE [LARGE SCALE GENOMIC DNA]</scope>
    <source>
        <strain evidence="10 11">JCM 3143</strain>
    </source>
</reference>
<feature type="transmembrane region" description="Helical" evidence="7">
    <location>
        <begin position="255"/>
        <end position="278"/>
    </location>
</feature>
<keyword evidence="3" id="KW-0547">Nucleotide-binding</keyword>
<evidence type="ECO:0000256" key="1">
    <source>
        <dbReference type="ARBA" id="ARBA00004651"/>
    </source>
</evidence>
<dbReference type="RefSeq" id="WP_344987593.1">
    <property type="nucleotide sequence ID" value="NZ_BAAAXV010000001.1"/>
</dbReference>
<comment type="caution">
    <text evidence="10">The sequence shown here is derived from an EMBL/GenBank/DDBJ whole genome shotgun (WGS) entry which is preliminary data.</text>
</comment>
<evidence type="ECO:0000256" key="6">
    <source>
        <dbReference type="ARBA" id="ARBA00023136"/>
    </source>
</evidence>
<feature type="transmembrane region" description="Helical" evidence="7">
    <location>
        <begin position="68"/>
        <end position="88"/>
    </location>
</feature>
<dbReference type="InterPro" id="IPR039421">
    <property type="entry name" value="Type_1_exporter"/>
</dbReference>
<dbReference type="Proteomes" id="UP001589532">
    <property type="component" value="Unassembled WGS sequence"/>
</dbReference>
<evidence type="ECO:0000256" key="3">
    <source>
        <dbReference type="ARBA" id="ARBA00022741"/>
    </source>
</evidence>
<name>A0ABV5SIV3_9ACTN</name>
<evidence type="ECO:0000313" key="10">
    <source>
        <dbReference type="EMBL" id="MFB9631612.1"/>
    </source>
</evidence>
<dbReference type="SUPFAM" id="SSF90123">
    <property type="entry name" value="ABC transporter transmembrane region"/>
    <property type="match status" value="1"/>
</dbReference>
<keyword evidence="6 7" id="KW-0472">Membrane</keyword>
<evidence type="ECO:0000259" key="9">
    <source>
        <dbReference type="PROSITE" id="PS50929"/>
    </source>
</evidence>
<proteinExistence type="predicted"/>
<keyword evidence="2 7" id="KW-0812">Transmembrane</keyword>
<dbReference type="PANTHER" id="PTHR43394:SF1">
    <property type="entry name" value="ATP-BINDING CASSETTE SUB-FAMILY B MEMBER 10, MITOCHONDRIAL"/>
    <property type="match status" value="1"/>
</dbReference>
<dbReference type="Pfam" id="PF00005">
    <property type="entry name" value="ABC_tran"/>
    <property type="match status" value="1"/>
</dbReference>
<dbReference type="InterPro" id="IPR003593">
    <property type="entry name" value="AAA+_ATPase"/>
</dbReference>
<keyword evidence="5 7" id="KW-1133">Transmembrane helix</keyword>
<dbReference type="EMBL" id="JBHMBW010000106">
    <property type="protein sequence ID" value="MFB9631612.1"/>
    <property type="molecule type" value="Genomic_DNA"/>
</dbReference>
<dbReference type="PROSITE" id="PS50893">
    <property type="entry name" value="ABC_TRANSPORTER_2"/>
    <property type="match status" value="1"/>
</dbReference>
<sequence length="616" mass="67030">MRWATAGPALSAVRHGGRLVGLCGRAAMPAIWGYLLLEILIGTQGVAAAWLTKAVIDGLIGRVRFADVLWPVAVLSLLGLVRGVAPLIRRYLVAEIDRRAALTAQDGLFKAIERFVGLERLEDPAFLDRLRLAQQSVFAPGGFLEGAFGILRGTLSLVGFIGSLALISPMVTGIVVIAAVPGFVAEFRVSRRRHKMFMDIGPAQRRELFYANLLTDAQAAKEIRLFRLGPFLRGRMIAERRAANAAKRRLDRRELGTQTVLVLLSILASSAGLLWMVVAAGRGQLTIGDVSVFIAAVAGTQSGLTDLIVSTTVAYQQALMFEHYEAVLRATPPAVPASAVRPVPALRDGIRLRDVWFRYSDDHDWVLRGVDLFIPAGATIALIGANGAGKSTLVKLLCRFYEPTRGAILWDGTDIRRLPHEELRDRMGAVFQDFMAYDFSAADNIAVGELSALDDEVRLREAAELAGIHDAISALPRGYRTLLTRMFFAGPGPVGSDVGVILSGGQWQRIALARAYLRQDCDVMILDEPSSGLDADTEHDLHTRLRNIRSGRTSILISHRLGAVRDADLIFVLHDGVIAEQGTHAQLLALDGDYARMFSLQAAGYQSEHHTGERVG</sequence>